<reference evidence="2 3" key="1">
    <citation type="journal article" date="2019" name="Mol. Ecol. Resour.">
        <title>Chromosome-level genome assembly of Triplophysa tibetana, a fish adapted to the harsh high-altitude environment of the Tibetan Plateau.</title>
        <authorList>
            <person name="Yang X."/>
            <person name="Liu H."/>
            <person name="Ma Z."/>
            <person name="Zou Y."/>
            <person name="Zou M."/>
            <person name="Mao Y."/>
            <person name="Li X."/>
            <person name="Wang H."/>
            <person name="Chen T."/>
            <person name="Wang W."/>
            <person name="Yang R."/>
        </authorList>
    </citation>
    <scope>NUCLEOTIDE SEQUENCE [LARGE SCALE GENOMIC DNA]</scope>
    <source>
        <strain evidence="2">TTIB1903HZAU</strain>
        <tissue evidence="2">Muscle</tissue>
    </source>
</reference>
<comment type="caution">
    <text evidence="2">The sequence shown here is derived from an EMBL/GenBank/DDBJ whole genome shotgun (WGS) entry which is preliminary data.</text>
</comment>
<accession>A0A5A9NYE1</accession>
<sequence>MQSEDRIKEPDLAVWGDERQTTHIVLQQPRPEPEIGLGSGGERKDGGLKQQGGSKRVHAPFRERERERERE</sequence>
<proteinExistence type="predicted"/>
<dbReference type="AlphaFoldDB" id="A0A5A9NYE1"/>
<name>A0A5A9NYE1_9TELE</name>
<protein>
    <submittedName>
        <fullName evidence="2">Uncharacterized protein</fullName>
    </submittedName>
</protein>
<feature type="compositionally biased region" description="Basic and acidic residues" evidence="1">
    <location>
        <begin position="1"/>
        <end position="21"/>
    </location>
</feature>
<gene>
    <name evidence="2" type="ORF">E1301_Tti006358</name>
</gene>
<feature type="compositionally biased region" description="Basic and acidic residues" evidence="1">
    <location>
        <begin position="60"/>
        <end position="71"/>
    </location>
</feature>
<evidence type="ECO:0000256" key="1">
    <source>
        <dbReference type="SAM" id="MobiDB-lite"/>
    </source>
</evidence>
<evidence type="ECO:0000313" key="3">
    <source>
        <dbReference type="Proteomes" id="UP000324632"/>
    </source>
</evidence>
<feature type="region of interest" description="Disordered" evidence="1">
    <location>
        <begin position="1"/>
        <end position="71"/>
    </location>
</feature>
<keyword evidence="3" id="KW-1185">Reference proteome</keyword>
<dbReference type="EMBL" id="SOYY01000011">
    <property type="protein sequence ID" value="KAA0714802.1"/>
    <property type="molecule type" value="Genomic_DNA"/>
</dbReference>
<organism evidence="2 3">
    <name type="scientific">Triplophysa tibetana</name>
    <dbReference type="NCBI Taxonomy" id="1572043"/>
    <lineage>
        <taxon>Eukaryota</taxon>
        <taxon>Metazoa</taxon>
        <taxon>Chordata</taxon>
        <taxon>Craniata</taxon>
        <taxon>Vertebrata</taxon>
        <taxon>Euteleostomi</taxon>
        <taxon>Actinopterygii</taxon>
        <taxon>Neopterygii</taxon>
        <taxon>Teleostei</taxon>
        <taxon>Ostariophysi</taxon>
        <taxon>Cypriniformes</taxon>
        <taxon>Nemacheilidae</taxon>
        <taxon>Triplophysa</taxon>
    </lineage>
</organism>
<dbReference type="Proteomes" id="UP000324632">
    <property type="component" value="Chromosome 11"/>
</dbReference>
<evidence type="ECO:0000313" key="2">
    <source>
        <dbReference type="EMBL" id="KAA0714802.1"/>
    </source>
</evidence>